<accession>A0A414IMX0</accession>
<evidence type="ECO:0000313" key="1">
    <source>
        <dbReference type="EMBL" id="RHE25705.1"/>
    </source>
</evidence>
<proteinExistence type="predicted"/>
<reference evidence="1 2" key="1">
    <citation type="submission" date="2018-08" db="EMBL/GenBank/DDBJ databases">
        <title>A genome reference for cultivated species of the human gut microbiota.</title>
        <authorList>
            <person name="Zou Y."/>
            <person name="Xue W."/>
            <person name="Luo G."/>
        </authorList>
    </citation>
    <scope>NUCLEOTIDE SEQUENCE [LARGE SCALE GENOMIC DNA]</scope>
    <source>
        <strain evidence="1 2">AM29-12AC</strain>
    </source>
</reference>
<dbReference type="EMBL" id="QSJZ01000001">
    <property type="protein sequence ID" value="RHE25705.1"/>
    <property type="molecule type" value="Genomic_DNA"/>
</dbReference>
<sequence>MNDSSKENQSKRSVYNLKSLKRYLISLSELTKSEEELERLIKKLNIRILPTGSKQYVCESFFQVTDENRQFLEEINYGKWRFMLTANALLKNLPFIIHEIAIDDMDVNSIDASLPEIRERLNCRVLKLYSNGHDFCTVKEDELANLPNSYKRIGWSVSSYKFYPEEGGLYDTI</sequence>
<comment type="caution">
    <text evidence="1">The sequence shown here is derived from an EMBL/GenBank/DDBJ whole genome shotgun (WGS) entry which is preliminary data.</text>
</comment>
<protein>
    <submittedName>
        <fullName evidence="1">Uncharacterized protein</fullName>
    </submittedName>
</protein>
<name>A0A414IMX0_BACUN</name>
<dbReference type="AlphaFoldDB" id="A0A414IMX0"/>
<evidence type="ECO:0000313" key="2">
    <source>
        <dbReference type="Proteomes" id="UP000283601"/>
    </source>
</evidence>
<organism evidence="1 2">
    <name type="scientific">Bacteroides uniformis</name>
    <dbReference type="NCBI Taxonomy" id="820"/>
    <lineage>
        <taxon>Bacteria</taxon>
        <taxon>Pseudomonadati</taxon>
        <taxon>Bacteroidota</taxon>
        <taxon>Bacteroidia</taxon>
        <taxon>Bacteroidales</taxon>
        <taxon>Bacteroidaceae</taxon>
        <taxon>Bacteroides</taxon>
    </lineage>
</organism>
<gene>
    <name evidence="1" type="ORF">DW758_01135</name>
</gene>
<dbReference type="Proteomes" id="UP000283601">
    <property type="component" value="Unassembled WGS sequence"/>
</dbReference>